<feature type="transmembrane region" description="Helical" evidence="5">
    <location>
        <begin position="53"/>
        <end position="70"/>
    </location>
</feature>
<evidence type="ECO:0000256" key="3">
    <source>
        <dbReference type="ARBA" id="ARBA00022989"/>
    </source>
</evidence>
<accession>A0A0V1MY73</accession>
<dbReference type="GO" id="GO:0006884">
    <property type="term" value="P:cell volume homeostasis"/>
    <property type="evidence" value="ECO:0007669"/>
    <property type="project" value="TreeGrafter"/>
</dbReference>
<dbReference type="GO" id="GO:0055064">
    <property type="term" value="P:chloride ion homeostasis"/>
    <property type="evidence" value="ECO:0007669"/>
    <property type="project" value="TreeGrafter"/>
</dbReference>
<keyword evidence="4 5" id="KW-0472">Membrane</keyword>
<keyword evidence="8" id="KW-1185">Reference proteome</keyword>
<dbReference type="GO" id="GO:0055075">
    <property type="term" value="P:potassium ion homeostasis"/>
    <property type="evidence" value="ECO:0007669"/>
    <property type="project" value="TreeGrafter"/>
</dbReference>
<keyword evidence="2 5" id="KW-0812">Transmembrane</keyword>
<name>A0A0V1MY73_9BILA</name>
<dbReference type="AlphaFoldDB" id="A0A0V1MY73"/>
<dbReference type="Pfam" id="PF03522">
    <property type="entry name" value="SLC12"/>
    <property type="match status" value="1"/>
</dbReference>
<organism evidence="7 8">
    <name type="scientific">Trichinella papuae</name>
    <dbReference type="NCBI Taxonomy" id="268474"/>
    <lineage>
        <taxon>Eukaryota</taxon>
        <taxon>Metazoa</taxon>
        <taxon>Ecdysozoa</taxon>
        <taxon>Nematoda</taxon>
        <taxon>Enoplea</taxon>
        <taxon>Dorylaimia</taxon>
        <taxon>Trichinellida</taxon>
        <taxon>Trichinellidae</taxon>
        <taxon>Trichinella</taxon>
    </lineage>
</organism>
<sequence>MSWPQKWRNGNFEAVKFVETIRLTTAAKSALVVIKDVQQFPSNKEKIVGCMDVWWILHDGGIMILLAFLLRQNRVWRNTKLRIFTVCQSEEDLDKVRESMKTFIYHLRMDATVDVVCLTKYDISEYAHELTLKREQRQKMLDQLGLTDRQKDIDVDNAISNSTSAVQSVAELPVQNRTNLLALDNLFKNDKTNEGNEATSNATAEQCEEEKLPITSAQTYNIRCLQRAKKLNEAIQSRSRESDLIFLNLPDPGRNGYEKFCKLLVYIYIVFFFPISLFCTKFFPTDMEYIEVMTTGLNRVVLIKGTGSEVVTIFS</sequence>
<comment type="subcellular location">
    <subcellularLocation>
        <location evidence="1">Membrane</location>
        <topology evidence="1">Multi-pass membrane protein</topology>
    </subcellularLocation>
</comment>
<gene>
    <name evidence="7" type="primary">SLC12A6</name>
    <name evidence="7" type="ORF">T10_114</name>
</gene>
<dbReference type="GO" id="GO:0015379">
    <property type="term" value="F:potassium:chloride symporter activity"/>
    <property type="evidence" value="ECO:0007669"/>
    <property type="project" value="TreeGrafter"/>
</dbReference>
<evidence type="ECO:0000313" key="7">
    <source>
        <dbReference type="EMBL" id="KRZ76602.1"/>
    </source>
</evidence>
<dbReference type="InterPro" id="IPR018491">
    <property type="entry name" value="SLC12_C"/>
</dbReference>
<dbReference type="PANTHER" id="PTHR11827:SF73">
    <property type="entry name" value="KAZACHOC, ISOFORM G"/>
    <property type="match status" value="1"/>
</dbReference>
<evidence type="ECO:0000256" key="1">
    <source>
        <dbReference type="ARBA" id="ARBA00004141"/>
    </source>
</evidence>
<evidence type="ECO:0000313" key="8">
    <source>
        <dbReference type="Proteomes" id="UP000054843"/>
    </source>
</evidence>
<dbReference type="EMBL" id="JYDO01000026">
    <property type="protein sequence ID" value="KRZ76602.1"/>
    <property type="molecule type" value="Genomic_DNA"/>
</dbReference>
<comment type="caution">
    <text evidence="7">The sequence shown here is derived from an EMBL/GenBank/DDBJ whole genome shotgun (WGS) entry which is preliminary data.</text>
</comment>
<dbReference type="InterPro" id="IPR004842">
    <property type="entry name" value="SLC12A_fam"/>
</dbReference>
<feature type="domain" description="SLC12A transporter C-terminal" evidence="6">
    <location>
        <begin position="21"/>
        <end position="254"/>
    </location>
</feature>
<evidence type="ECO:0000256" key="4">
    <source>
        <dbReference type="ARBA" id="ARBA00023136"/>
    </source>
</evidence>
<feature type="transmembrane region" description="Helical" evidence="5">
    <location>
        <begin position="263"/>
        <end position="283"/>
    </location>
</feature>
<dbReference type="Proteomes" id="UP000054843">
    <property type="component" value="Unassembled WGS sequence"/>
</dbReference>
<dbReference type="GO" id="GO:0005886">
    <property type="term" value="C:plasma membrane"/>
    <property type="evidence" value="ECO:0007669"/>
    <property type="project" value="TreeGrafter"/>
</dbReference>
<dbReference type="PANTHER" id="PTHR11827">
    <property type="entry name" value="SOLUTE CARRIER FAMILY 12, CATION COTRANSPORTERS"/>
    <property type="match status" value="1"/>
</dbReference>
<protein>
    <submittedName>
        <fullName evidence="7">Solute carrier family 12 member 6</fullName>
    </submittedName>
</protein>
<proteinExistence type="predicted"/>
<dbReference type="GO" id="GO:1990573">
    <property type="term" value="P:potassium ion import across plasma membrane"/>
    <property type="evidence" value="ECO:0007669"/>
    <property type="project" value="TreeGrafter"/>
</dbReference>
<evidence type="ECO:0000256" key="5">
    <source>
        <dbReference type="SAM" id="Phobius"/>
    </source>
</evidence>
<keyword evidence="3 5" id="KW-1133">Transmembrane helix</keyword>
<evidence type="ECO:0000259" key="6">
    <source>
        <dbReference type="Pfam" id="PF03522"/>
    </source>
</evidence>
<evidence type="ECO:0000256" key="2">
    <source>
        <dbReference type="ARBA" id="ARBA00022692"/>
    </source>
</evidence>
<reference evidence="7 8" key="1">
    <citation type="submission" date="2015-01" db="EMBL/GenBank/DDBJ databases">
        <title>Evolution of Trichinella species and genotypes.</title>
        <authorList>
            <person name="Korhonen P.K."/>
            <person name="Edoardo P."/>
            <person name="Giuseppe L.R."/>
            <person name="Gasser R.B."/>
        </authorList>
    </citation>
    <scope>NUCLEOTIDE SEQUENCE [LARGE SCALE GENOMIC DNA]</scope>
    <source>
        <strain evidence="7">ISS1980</strain>
    </source>
</reference>